<feature type="domain" description="EAL" evidence="1">
    <location>
        <begin position="623"/>
        <end position="878"/>
    </location>
</feature>
<reference evidence="3" key="1">
    <citation type="submission" date="2019-04" db="EMBL/GenBank/DDBJ databases">
        <title>Evolution of Biomass-Degrading Anaerobic Consortia Revealed by Metagenomics.</title>
        <authorList>
            <person name="Peng X."/>
        </authorList>
    </citation>
    <scope>NUCLEOTIDE SEQUENCE</scope>
    <source>
        <strain evidence="3">SIG311</strain>
    </source>
</reference>
<dbReference type="InterPro" id="IPR035919">
    <property type="entry name" value="EAL_sf"/>
</dbReference>
<dbReference type="Pfam" id="PF00990">
    <property type="entry name" value="GGDEF"/>
    <property type="match status" value="1"/>
</dbReference>
<dbReference type="SUPFAM" id="SSF55073">
    <property type="entry name" value="Nucleotide cyclase"/>
    <property type="match status" value="1"/>
</dbReference>
<dbReference type="InterPro" id="IPR043128">
    <property type="entry name" value="Rev_trsase/Diguanyl_cyclase"/>
</dbReference>
<gene>
    <name evidence="3" type="ORF">E7272_06135</name>
</gene>
<dbReference type="InterPro" id="IPR029787">
    <property type="entry name" value="Nucleotide_cyclase"/>
</dbReference>
<dbReference type="InterPro" id="IPR001633">
    <property type="entry name" value="EAL_dom"/>
</dbReference>
<dbReference type="CDD" id="cd01948">
    <property type="entry name" value="EAL"/>
    <property type="match status" value="1"/>
</dbReference>
<evidence type="ECO:0000259" key="2">
    <source>
        <dbReference type="PROSITE" id="PS50887"/>
    </source>
</evidence>
<evidence type="ECO:0000259" key="1">
    <source>
        <dbReference type="PROSITE" id="PS50883"/>
    </source>
</evidence>
<dbReference type="PANTHER" id="PTHR44757">
    <property type="entry name" value="DIGUANYLATE CYCLASE DGCP"/>
    <property type="match status" value="1"/>
</dbReference>
<dbReference type="InterPro" id="IPR052155">
    <property type="entry name" value="Biofilm_reg_signaling"/>
</dbReference>
<dbReference type="PANTHER" id="PTHR44757:SF2">
    <property type="entry name" value="BIOFILM ARCHITECTURE MAINTENANCE PROTEIN MBAA"/>
    <property type="match status" value="1"/>
</dbReference>
<dbReference type="SMART" id="SM00052">
    <property type="entry name" value="EAL"/>
    <property type="match status" value="1"/>
</dbReference>
<dbReference type="EMBL" id="SVER01000013">
    <property type="protein sequence ID" value="MBE5919410.1"/>
    <property type="molecule type" value="Genomic_DNA"/>
</dbReference>
<dbReference type="Pfam" id="PF00563">
    <property type="entry name" value="EAL"/>
    <property type="match status" value="1"/>
</dbReference>
<feature type="domain" description="GGDEF" evidence="2">
    <location>
        <begin position="482"/>
        <end position="614"/>
    </location>
</feature>
<evidence type="ECO:0000313" key="3">
    <source>
        <dbReference type="EMBL" id="MBE5919410.1"/>
    </source>
</evidence>
<dbReference type="InterPro" id="IPR000160">
    <property type="entry name" value="GGDEF_dom"/>
</dbReference>
<dbReference type="CDD" id="cd01949">
    <property type="entry name" value="GGDEF"/>
    <property type="match status" value="1"/>
</dbReference>
<protein>
    <submittedName>
        <fullName evidence="3">EAL domain-containing protein</fullName>
    </submittedName>
</protein>
<sequence>MDTSYRLNLDLEINSEDMQSLQDAFCKSNDMYVMCIGKTHGQITSFSGNKPEEDFVDREFPSELRREIMDSFVDGTAENIVERFGKEDYFMYRGVAIRGTNGEFLGVWLCFGINRDLIPEELQMPQAIRLTTLEAFDKSILLIETLTKYYFAEKIKIQALKNQLLRERDAEHDIKYKLKKNEIMTDILRFMESENSFSKISEDILRDAGKYLECTNSALLQISENDTSVDMILEWCSNEEAALKDKFQQVPRMDLPFMNGKPYTISSDAALPEAFEIFFIKYGIKAAIFLPININDAAAMYLCFFVMENDRKWSVDDLRFANDIKRILQTVLVKKITTNSLASSYNALEVILKNAGYGVVVADINEKHVLYKNDTFNQMFDNEIDKTAIKELVFDEKSVKPELNGYYAKGSGKWFDISINSINWVDGRLVRMITFYDTTDLRLYQKKVEQQAKVDSLTGLFNRQTCEKDISLEYHISKKLGERFALLMIDLDDFANVNSGMGYKVGDELLEYVAHSINDISQINGKCYRVGGDEFVVIVTHDNMSHFDYIIKRITNLFANPWTLEGVEYNCSMSMGCVKVDEGFDEAADIFTCLNIAVHSAKNNGKNRLEYYDDKSKAIKEEKAKLEQSLREAVGDNCSQFEVYFQPIMEFVNGIPLCHGAEALVRWNSKEYGLVTPEGFISEAENLRLMDSIGSFVITEAIKSCKHWNDFGFPEYGVGINLSPYQLSQKDILETIKSVIKKTDINPANITFEVTEPVSTEDVSWMVKILTAIRELGCKIALDDYGKAGSSLMNIRVMPIDIIKIDKSLTADMDTDKFSAAFIKAISELAKSVDLTVCASGVEVEKQVEEITQFSVNLAQGYYFDRPLSKAEFEDKYL</sequence>
<dbReference type="SMART" id="SM00267">
    <property type="entry name" value="GGDEF"/>
    <property type="match status" value="1"/>
</dbReference>
<accession>A0A927YL98</accession>
<dbReference type="Gene3D" id="3.20.20.450">
    <property type="entry name" value="EAL domain"/>
    <property type="match status" value="1"/>
</dbReference>
<organism evidence="3 4">
    <name type="scientific">Pseudobutyrivibrio ruminis</name>
    <dbReference type="NCBI Taxonomy" id="46206"/>
    <lineage>
        <taxon>Bacteria</taxon>
        <taxon>Bacillati</taxon>
        <taxon>Bacillota</taxon>
        <taxon>Clostridia</taxon>
        <taxon>Lachnospirales</taxon>
        <taxon>Lachnospiraceae</taxon>
        <taxon>Pseudobutyrivibrio</taxon>
    </lineage>
</organism>
<dbReference type="Gene3D" id="3.30.70.270">
    <property type="match status" value="1"/>
</dbReference>
<dbReference type="Proteomes" id="UP000766246">
    <property type="component" value="Unassembled WGS sequence"/>
</dbReference>
<name>A0A927YL98_9FIRM</name>
<comment type="caution">
    <text evidence="3">The sequence shown here is derived from an EMBL/GenBank/DDBJ whole genome shotgun (WGS) entry which is preliminary data.</text>
</comment>
<evidence type="ECO:0000313" key="4">
    <source>
        <dbReference type="Proteomes" id="UP000766246"/>
    </source>
</evidence>
<proteinExistence type="predicted"/>
<dbReference type="NCBIfam" id="TIGR00254">
    <property type="entry name" value="GGDEF"/>
    <property type="match status" value="1"/>
</dbReference>
<dbReference type="SUPFAM" id="SSF141868">
    <property type="entry name" value="EAL domain-like"/>
    <property type="match status" value="1"/>
</dbReference>
<dbReference type="PROSITE" id="PS50883">
    <property type="entry name" value="EAL"/>
    <property type="match status" value="1"/>
</dbReference>
<dbReference type="PROSITE" id="PS50887">
    <property type="entry name" value="GGDEF"/>
    <property type="match status" value="1"/>
</dbReference>
<dbReference type="AlphaFoldDB" id="A0A927YL98"/>